<proteinExistence type="predicted"/>
<evidence type="ECO:0000313" key="1">
    <source>
        <dbReference type="EMBL" id="KAJ5364142.1"/>
    </source>
</evidence>
<accession>A0A9W9RPY2</accession>
<keyword evidence="2" id="KW-1185">Reference proteome</keyword>
<dbReference type="GeneID" id="81441947"/>
<reference evidence="1" key="2">
    <citation type="journal article" date="2023" name="IMA Fungus">
        <title>Comparative genomic study of the Penicillium genus elucidates a diverse pangenome and 15 lateral gene transfer events.</title>
        <authorList>
            <person name="Petersen C."/>
            <person name="Sorensen T."/>
            <person name="Nielsen M.R."/>
            <person name="Sondergaard T.E."/>
            <person name="Sorensen J.L."/>
            <person name="Fitzpatrick D.A."/>
            <person name="Frisvad J.C."/>
            <person name="Nielsen K.L."/>
        </authorList>
    </citation>
    <scope>NUCLEOTIDE SEQUENCE</scope>
    <source>
        <strain evidence="1">IBT 29864</strain>
    </source>
</reference>
<evidence type="ECO:0000313" key="2">
    <source>
        <dbReference type="Proteomes" id="UP001147782"/>
    </source>
</evidence>
<dbReference type="AlphaFoldDB" id="A0A9W9RPY2"/>
<name>A0A9W9RPY2_9EURO</name>
<dbReference type="Proteomes" id="UP001147782">
    <property type="component" value="Unassembled WGS sequence"/>
</dbReference>
<reference evidence="1" key="1">
    <citation type="submission" date="2022-11" db="EMBL/GenBank/DDBJ databases">
        <authorList>
            <person name="Petersen C."/>
        </authorList>
    </citation>
    <scope>NUCLEOTIDE SEQUENCE</scope>
    <source>
        <strain evidence="1">IBT 29864</strain>
    </source>
</reference>
<protein>
    <submittedName>
        <fullName evidence="1">Uncharacterized protein</fullName>
    </submittedName>
</protein>
<gene>
    <name evidence="1" type="ORF">N7496_009855</name>
</gene>
<sequence>MTPIGLLEILPPQPHTATLVPLFYDAWYRIVTLAPALPTFPEVRPVCPSRPRAAAVVMVKAHCDRSLRSFKDTIDFPDSKTPFDLHTNIPVRDILFWEH</sequence>
<comment type="caution">
    <text evidence="1">The sequence shown here is derived from an EMBL/GenBank/DDBJ whole genome shotgun (WGS) entry which is preliminary data.</text>
</comment>
<dbReference type="EMBL" id="JAPZBS010000008">
    <property type="protein sequence ID" value="KAJ5364142.1"/>
    <property type="molecule type" value="Genomic_DNA"/>
</dbReference>
<organism evidence="1 2">
    <name type="scientific">Penicillium cataractarum</name>
    <dbReference type="NCBI Taxonomy" id="2100454"/>
    <lineage>
        <taxon>Eukaryota</taxon>
        <taxon>Fungi</taxon>
        <taxon>Dikarya</taxon>
        <taxon>Ascomycota</taxon>
        <taxon>Pezizomycotina</taxon>
        <taxon>Eurotiomycetes</taxon>
        <taxon>Eurotiomycetidae</taxon>
        <taxon>Eurotiales</taxon>
        <taxon>Aspergillaceae</taxon>
        <taxon>Penicillium</taxon>
    </lineage>
</organism>
<dbReference type="RefSeq" id="XP_056551768.1">
    <property type="nucleotide sequence ID" value="XM_056702768.1"/>
</dbReference>